<dbReference type="RefSeq" id="WP_186920179.1">
    <property type="nucleotide sequence ID" value="NZ_JACOPQ010000015.1"/>
</dbReference>
<sequence>MSILLYVLLGILALLAICAVGAMIFFKLSMGRRDSWRRPDEKRFGSGEKRALILYQPSNGRHNVPQVEELARSLAGEGYAVTVNHPSDQVEYDPVDFDLLVFGTPVYMGETAKPLHKYLEDHRFSGKRVILFINGLSTDNTADLEALKLRVADGNRIDGVKVTNRETEKLIGFVKSRLEQDVSADPSI</sequence>
<evidence type="ECO:0000313" key="4">
    <source>
        <dbReference type="Proteomes" id="UP000607645"/>
    </source>
</evidence>
<evidence type="ECO:0000313" key="3">
    <source>
        <dbReference type="EMBL" id="MBC5738389.1"/>
    </source>
</evidence>
<reference evidence="3" key="1">
    <citation type="submission" date="2020-08" db="EMBL/GenBank/DDBJ databases">
        <title>Genome public.</title>
        <authorList>
            <person name="Liu C."/>
            <person name="Sun Q."/>
        </authorList>
    </citation>
    <scope>NUCLEOTIDE SEQUENCE</scope>
    <source>
        <strain evidence="3">NSJ-52</strain>
    </source>
</reference>
<keyword evidence="1" id="KW-1133">Transmembrane helix</keyword>
<proteinExistence type="predicted"/>
<dbReference type="SUPFAM" id="SSF52218">
    <property type="entry name" value="Flavoproteins"/>
    <property type="match status" value="1"/>
</dbReference>
<protein>
    <recommendedName>
        <fullName evidence="2">Flavodoxin domain-containing protein</fullName>
    </recommendedName>
</protein>
<keyword evidence="4" id="KW-1185">Reference proteome</keyword>
<feature type="transmembrane region" description="Helical" evidence="1">
    <location>
        <begin position="6"/>
        <end position="28"/>
    </location>
</feature>
<dbReference type="Proteomes" id="UP000607645">
    <property type="component" value="Unassembled WGS sequence"/>
</dbReference>
<dbReference type="AlphaFoldDB" id="A0A8J6JNS6"/>
<comment type="caution">
    <text evidence="3">The sequence shown here is derived from an EMBL/GenBank/DDBJ whole genome shotgun (WGS) entry which is preliminary data.</text>
</comment>
<dbReference type="Pfam" id="PF12724">
    <property type="entry name" value="Flavodoxin_5"/>
    <property type="match status" value="1"/>
</dbReference>
<keyword evidence="1" id="KW-0812">Transmembrane</keyword>
<evidence type="ECO:0000259" key="2">
    <source>
        <dbReference type="Pfam" id="PF12724"/>
    </source>
</evidence>
<organism evidence="3 4">
    <name type="scientific">Lawsonibacter faecis</name>
    <dbReference type="NCBI Taxonomy" id="2763052"/>
    <lineage>
        <taxon>Bacteria</taxon>
        <taxon>Bacillati</taxon>
        <taxon>Bacillota</taxon>
        <taxon>Clostridia</taxon>
        <taxon>Eubacteriales</taxon>
        <taxon>Oscillospiraceae</taxon>
        <taxon>Lawsonibacter</taxon>
    </lineage>
</organism>
<dbReference type="InterPro" id="IPR026816">
    <property type="entry name" value="Flavodoxin_dom"/>
</dbReference>
<dbReference type="Gene3D" id="3.40.50.360">
    <property type="match status" value="1"/>
</dbReference>
<dbReference type="InterPro" id="IPR029039">
    <property type="entry name" value="Flavoprotein-like_sf"/>
</dbReference>
<name>A0A8J6JNS6_9FIRM</name>
<keyword evidence="1" id="KW-0472">Membrane</keyword>
<gene>
    <name evidence="3" type="ORF">H8S62_15365</name>
</gene>
<accession>A0A8J6JNS6</accession>
<feature type="domain" description="Flavodoxin" evidence="2">
    <location>
        <begin position="67"/>
        <end position="142"/>
    </location>
</feature>
<evidence type="ECO:0000256" key="1">
    <source>
        <dbReference type="SAM" id="Phobius"/>
    </source>
</evidence>
<dbReference type="EMBL" id="JACOPQ010000015">
    <property type="protein sequence ID" value="MBC5738389.1"/>
    <property type="molecule type" value="Genomic_DNA"/>
</dbReference>